<protein>
    <recommendedName>
        <fullName evidence="6">MYND-type domain-containing protein</fullName>
    </recommendedName>
</protein>
<keyword evidence="8" id="KW-1185">Reference proteome</keyword>
<dbReference type="EMBL" id="KV425896">
    <property type="protein sequence ID" value="KZW01033.1"/>
    <property type="molecule type" value="Genomic_DNA"/>
</dbReference>
<evidence type="ECO:0000256" key="4">
    <source>
        <dbReference type="PROSITE-ProRule" id="PRU00134"/>
    </source>
</evidence>
<organism evidence="7 8">
    <name type="scientific">Exidia glandulosa HHB12029</name>
    <dbReference type="NCBI Taxonomy" id="1314781"/>
    <lineage>
        <taxon>Eukaryota</taxon>
        <taxon>Fungi</taxon>
        <taxon>Dikarya</taxon>
        <taxon>Basidiomycota</taxon>
        <taxon>Agaricomycotina</taxon>
        <taxon>Agaricomycetes</taxon>
        <taxon>Auriculariales</taxon>
        <taxon>Exidiaceae</taxon>
        <taxon>Exidia</taxon>
    </lineage>
</organism>
<evidence type="ECO:0000256" key="5">
    <source>
        <dbReference type="SAM" id="MobiDB-lite"/>
    </source>
</evidence>
<feature type="domain" description="MYND-type" evidence="6">
    <location>
        <begin position="367"/>
        <end position="419"/>
    </location>
</feature>
<dbReference type="InterPro" id="IPR002893">
    <property type="entry name" value="Znf_MYND"/>
</dbReference>
<dbReference type="PROSITE" id="PS50865">
    <property type="entry name" value="ZF_MYND_2"/>
    <property type="match status" value="1"/>
</dbReference>
<dbReference type="AlphaFoldDB" id="A0A165NPG2"/>
<feature type="region of interest" description="Disordered" evidence="5">
    <location>
        <begin position="470"/>
        <end position="496"/>
    </location>
</feature>
<evidence type="ECO:0000256" key="3">
    <source>
        <dbReference type="ARBA" id="ARBA00022833"/>
    </source>
</evidence>
<evidence type="ECO:0000313" key="8">
    <source>
        <dbReference type="Proteomes" id="UP000077266"/>
    </source>
</evidence>
<accession>A0A165NPG2</accession>
<keyword evidence="1" id="KW-0479">Metal-binding</keyword>
<evidence type="ECO:0000256" key="2">
    <source>
        <dbReference type="ARBA" id="ARBA00022771"/>
    </source>
</evidence>
<dbReference type="Pfam" id="PF01753">
    <property type="entry name" value="zf-MYND"/>
    <property type="match status" value="1"/>
</dbReference>
<reference evidence="7 8" key="1">
    <citation type="journal article" date="2016" name="Mol. Biol. Evol.">
        <title>Comparative Genomics of Early-Diverging Mushroom-Forming Fungi Provides Insights into the Origins of Lignocellulose Decay Capabilities.</title>
        <authorList>
            <person name="Nagy L.G."/>
            <person name="Riley R."/>
            <person name="Tritt A."/>
            <person name="Adam C."/>
            <person name="Daum C."/>
            <person name="Floudas D."/>
            <person name="Sun H."/>
            <person name="Yadav J.S."/>
            <person name="Pangilinan J."/>
            <person name="Larsson K.H."/>
            <person name="Matsuura K."/>
            <person name="Barry K."/>
            <person name="Labutti K."/>
            <person name="Kuo R."/>
            <person name="Ohm R.A."/>
            <person name="Bhattacharya S.S."/>
            <person name="Shirouzu T."/>
            <person name="Yoshinaga Y."/>
            <person name="Martin F.M."/>
            <person name="Grigoriev I.V."/>
            <person name="Hibbett D.S."/>
        </authorList>
    </citation>
    <scope>NUCLEOTIDE SEQUENCE [LARGE SCALE GENOMIC DNA]</scope>
    <source>
        <strain evidence="7 8">HHB12029</strain>
    </source>
</reference>
<keyword evidence="3" id="KW-0862">Zinc</keyword>
<name>A0A165NPG2_EXIGL</name>
<feature type="compositionally biased region" description="Basic and acidic residues" evidence="5">
    <location>
        <begin position="474"/>
        <end position="484"/>
    </location>
</feature>
<evidence type="ECO:0000256" key="1">
    <source>
        <dbReference type="ARBA" id="ARBA00022723"/>
    </source>
</evidence>
<dbReference type="OrthoDB" id="549788at2759"/>
<gene>
    <name evidence="7" type="ORF">EXIGLDRAFT_761050</name>
</gene>
<dbReference type="Proteomes" id="UP000077266">
    <property type="component" value="Unassembled WGS sequence"/>
</dbReference>
<keyword evidence="2 4" id="KW-0863">Zinc-finger</keyword>
<dbReference type="GO" id="GO:0008270">
    <property type="term" value="F:zinc ion binding"/>
    <property type="evidence" value="ECO:0007669"/>
    <property type="project" value="UniProtKB-KW"/>
</dbReference>
<dbReference type="STRING" id="1314781.A0A165NPG2"/>
<sequence>MEREAKRLARTLRPPLRWTVCPRCLTAFLNITPVTVENAPILRAKCGAFCSALMGWVTDQRSTSISSRLALSTQLMQNSLNCPRCADPPLDTRCAPRLAILQKAIQDDYDKSSSNDTTFFDELLSFSISFLVDLLAGLDSYSSRGKTFGSRRGLWPATPDELFPNGPAQTISTLCAWYNQRRGTEIASVLYYLLHLHRPLTLKNLNLERNRRLLLDTFNEVYQAYTIHLDAASRPSDERTARPIIGANPKTGVHFTNRLLIAISVGQDYDWGDLPAFMTDRAPELYRHMFPVIQHLDSISDPNLPHRIHSLMWRLYLLLPGPSTADLDEADPDYPFFLKRSNEWVDEIQADPFRDLHRWIPWDLRNCSGPGCRASVLESATGRPFARCARCKMVQYCSRECQRRDWNSDDVVHPHKALCPALQEVVVFSQPWMSVDDFVSARRDHCFPVERAKMISNWQQDARAGITLRGKPPAHHEAAVHVEEESATDCDSSAVS</sequence>
<evidence type="ECO:0000313" key="7">
    <source>
        <dbReference type="EMBL" id="KZW01033.1"/>
    </source>
</evidence>
<dbReference type="SUPFAM" id="SSF144232">
    <property type="entry name" value="HIT/MYND zinc finger-like"/>
    <property type="match status" value="1"/>
</dbReference>
<evidence type="ECO:0000259" key="6">
    <source>
        <dbReference type="PROSITE" id="PS50865"/>
    </source>
</evidence>
<proteinExistence type="predicted"/>
<dbReference type="Gene3D" id="6.10.140.2220">
    <property type="match status" value="1"/>
</dbReference>
<dbReference type="InParanoid" id="A0A165NPG2"/>